<reference evidence="3" key="1">
    <citation type="submission" date="2020-12" db="EMBL/GenBank/DDBJ databases">
        <title>Prauserella sp. ASG 168, a novel actinomycete isolated from cave rock.</title>
        <authorList>
            <person name="Suriyachadkun C."/>
        </authorList>
    </citation>
    <scope>NUCLEOTIDE SEQUENCE</scope>
    <source>
        <strain evidence="3">ASG 168</strain>
    </source>
</reference>
<comment type="caution">
    <text evidence="3">The sequence shown here is derived from an EMBL/GenBank/DDBJ whole genome shotgun (WGS) entry which is preliminary data.</text>
</comment>
<dbReference type="EMBL" id="JAENJH010000001">
    <property type="protein sequence ID" value="MBK1783953.1"/>
    <property type="molecule type" value="Genomic_DNA"/>
</dbReference>
<protein>
    <submittedName>
        <fullName evidence="3">Uncharacterized protein</fullName>
    </submittedName>
</protein>
<feature type="transmembrane region" description="Helical" evidence="2">
    <location>
        <begin position="20"/>
        <end position="38"/>
    </location>
</feature>
<proteinExistence type="predicted"/>
<keyword evidence="4" id="KW-1185">Reference proteome</keyword>
<organism evidence="3 4">
    <name type="scientific">Prauserella cavernicola</name>
    <dbReference type="NCBI Taxonomy" id="2800127"/>
    <lineage>
        <taxon>Bacteria</taxon>
        <taxon>Bacillati</taxon>
        <taxon>Actinomycetota</taxon>
        <taxon>Actinomycetes</taxon>
        <taxon>Pseudonocardiales</taxon>
        <taxon>Pseudonocardiaceae</taxon>
        <taxon>Prauserella</taxon>
    </lineage>
</organism>
<dbReference type="Proteomes" id="UP000635245">
    <property type="component" value="Unassembled WGS sequence"/>
</dbReference>
<evidence type="ECO:0000256" key="1">
    <source>
        <dbReference type="SAM" id="MobiDB-lite"/>
    </source>
</evidence>
<feature type="region of interest" description="Disordered" evidence="1">
    <location>
        <begin position="100"/>
        <end position="153"/>
    </location>
</feature>
<evidence type="ECO:0000313" key="4">
    <source>
        <dbReference type="Proteomes" id="UP000635245"/>
    </source>
</evidence>
<keyword evidence="2" id="KW-0472">Membrane</keyword>
<gene>
    <name evidence="3" type="ORF">JHE00_06380</name>
</gene>
<accession>A0A934QR60</accession>
<evidence type="ECO:0000313" key="3">
    <source>
        <dbReference type="EMBL" id="MBK1783953.1"/>
    </source>
</evidence>
<dbReference type="AlphaFoldDB" id="A0A934QR60"/>
<feature type="transmembrane region" description="Helical" evidence="2">
    <location>
        <begin position="65"/>
        <end position="85"/>
    </location>
</feature>
<keyword evidence="2" id="KW-0812">Transmembrane</keyword>
<evidence type="ECO:0000256" key="2">
    <source>
        <dbReference type="SAM" id="Phobius"/>
    </source>
</evidence>
<dbReference type="RefSeq" id="WP_200315632.1">
    <property type="nucleotide sequence ID" value="NZ_JAENJH010000001.1"/>
</dbReference>
<name>A0A934QR60_9PSEU</name>
<keyword evidence="2" id="KW-1133">Transmembrane helix</keyword>
<sequence>MPKHAARRPRKQQQQFFRQVFLAIQALFLAALLVAIAFGRPDCDGLTGADLEACRDTAPGAGGPAAMVLLLWANVTVALGVIGLIERYWPAAAPFKRVLDSPRPTSVSTSASRGRGRRAVRDLTAHGPGDTPQRTDDHGRRVVTVAPPRTHLP</sequence>